<dbReference type="AlphaFoldDB" id="A0A067N4Q5"/>
<sequence length="186" mass="21749">MTHEYLSDFQKGQIIALWKVHGIYQKVADELHLPYNTVRSFIQRYHTRRSIENLPRSGAPRKLSQRTTSRLRRTSRKSRRTTLAKLRDDIAPYVSTRTVSRALAVGGIKKHPLAPRPQLTPIDARRRLAWAREHANWKDEDWQGVIWSDECSVEKSKDPRSHWGVPKCGREIPSRLRQGHEIRARC</sequence>
<dbReference type="SUPFAM" id="SSF46689">
    <property type="entry name" value="Homeodomain-like"/>
    <property type="match status" value="1"/>
</dbReference>
<evidence type="ECO:0000313" key="3">
    <source>
        <dbReference type="EMBL" id="KDQ19122.1"/>
    </source>
</evidence>
<accession>A0A067N4Q5</accession>
<dbReference type="HOGENOM" id="CLU_033666_16_4_1"/>
<dbReference type="InterPro" id="IPR009057">
    <property type="entry name" value="Homeodomain-like_sf"/>
</dbReference>
<proteinExistence type="predicted"/>
<dbReference type="GO" id="GO:0003677">
    <property type="term" value="F:DNA binding"/>
    <property type="evidence" value="ECO:0007669"/>
    <property type="project" value="InterPro"/>
</dbReference>
<dbReference type="GO" id="GO:0006313">
    <property type="term" value="P:DNA transposition"/>
    <property type="evidence" value="ECO:0007669"/>
    <property type="project" value="InterPro"/>
</dbReference>
<dbReference type="GO" id="GO:0015074">
    <property type="term" value="P:DNA integration"/>
    <property type="evidence" value="ECO:0007669"/>
    <property type="project" value="InterPro"/>
</dbReference>
<dbReference type="InterPro" id="IPR002492">
    <property type="entry name" value="Transposase_Tc1-like"/>
</dbReference>
<evidence type="ECO:0000259" key="2">
    <source>
        <dbReference type="Pfam" id="PF01498"/>
    </source>
</evidence>
<dbReference type="Proteomes" id="UP000027195">
    <property type="component" value="Unassembled WGS sequence"/>
</dbReference>
<dbReference type="Pfam" id="PF01498">
    <property type="entry name" value="HTH_Tnp_Tc3_2"/>
    <property type="match status" value="1"/>
</dbReference>
<protein>
    <recommendedName>
        <fullName evidence="2">Transposase Tc1-like domain-containing protein</fullName>
    </recommendedName>
</protein>
<feature type="compositionally biased region" description="Basic residues" evidence="1">
    <location>
        <begin position="69"/>
        <end position="79"/>
    </location>
</feature>
<keyword evidence="4" id="KW-1185">Reference proteome</keyword>
<name>A0A067N4Q5_BOTB1</name>
<dbReference type="EMBL" id="KL198020">
    <property type="protein sequence ID" value="KDQ19122.1"/>
    <property type="molecule type" value="Genomic_DNA"/>
</dbReference>
<dbReference type="Gene3D" id="3.30.420.10">
    <property type="entry name" value="Ribonuclease H-like superfamily/Ribonuclease H"/>
    <property type="match status" value="1"/>
</dbReference>
<feature type="domain" description="Transposase Tc1-like" evidence="2">
    <location>
        <begin position="69"/>
        <end position="136"/>
    </location>
</feature>
<organism evidence="3 4">
    <name type="scientific">Botryobasidium botryosum (strain FD-172 SS1)</name>
    <dbReference type="NCBI Taxonomy" id="930990"/>
    <lineage>
        <taxon>Eukaryota</taxon>
        <taxon>Fungi</taxon>
        <taxon>Dikarya</taxon>
        <taxon>Basidiomycota</taxon>
        <taxon>Agaricomycotina</taxon>
        <taxon>Agaricomycetes</taxon>
        <taxon>Cantharellales</taxon>
        <taxon>Botryobasidiaceae</taxon>
        <taxon>Botryobasidium</taxon>
    </lineage>
</organism>
<dbReference type="InParanoid" id="A0A067N4Q5"/>
<feature type="region of interest" description="Disordered" evidence="1">
    <location>
        <begin position="53"/>
        <end position="79"/>
    </location>
</feature>
<reference evidence="4" key="1">
    <citation type="journal article" date="2014" name="Proc. Natl. Acad. Sci. U.S.A.">
        <title>Extensive sampling of basidiomycete genomes demonstrates inadequacy of the white-rot/brown-rot paradigm for wood decay fungi.</title>
        <authorList>
            <person name="Riley R."/>
            <person name="Salamov A.A."/>
            <person name="Brown D.W."/>
            <person name="Nagy L.G."/>
            <person name="Floudas D."/>
            <person name="Held B.W."/>
            <person name="Levasseur A."/>
            <person name="Lombard V."/>
            <person name="Morin E."/>
            <person name="Otillar R."/>
            <person name="Lindquist E.A."/>
            <person name="Sun H."/>
            <person name="LaButti K.M."/>
            <person name="Schmutz J."/>
            <person name="Jabbour D."/>
            <person name="Luo H."/>
            <person name="Baker S.E."/>
            <person name="Pisabarro A.G."/>
            <person name="Walton J.D."/>
            <person name="Blanchette R.A."/>
            <person name="Henrissat B."/>
            <person name="Martin F."/>
            <person name="Cullen D."/>
            <person name="Hibbett D.S."/>
            <person name="Grigoriev I.V."/>
        </authorList>
    </citation>
    <scope>NUCLEOTIDE SEQUENCE [LARGE SCALE GENOMIC DNA]</scope>
    <source>
        <strain evidence="4">FD-172 SS1</strain>
    </source>
</reference>
<evidence type="ECO:0000256" key="1">
    <source>
        <dbReference type="SAM" id="MobiDB-lite"/>
    </source>
</evidence>
<dbReference type="InterPro" id="IPR036397">
    <property type="entry name" value="RNaseH_sf"/>
</dbReference>
<evidence type="ECO:0000313" key="4">
    <source>
        <dbReference type="Proteomes" id="UP000027195"/>
    </source>
</evidence>
<dbReference type="OrthoDB" id="2393464at2759"/>
<gene>
    <name evidence="3" type="ORF">BOTBODRAFT_484406</name>
</gene>